<dbReference type="OMA" id="IVSFNMQ"/>
<dbReference type="Proteomes" id="UP000030762">
    <property type="component" value="Unassembled WGS sequence"/>
</dbReference>
<sequence>MNTLTYLKQIEDATHPEATMTETFVSVASTGALYRVYVFLTADASKFSYSCAGLYLQNRLRAQDKSIIVSFNMQCDREDKIGKTLVVALKQVTDKFTFSARTLASAWTAVLTTDYDPTKRSTADKTSDVLDPNP</sequence>
<dbReference type="AlphaFoldDB" id="T0PUL7"/>
<proteinExistence type="predicted"/>
<dbReference type="EMBL" id="JH767251">
    <property type="protein sequence ID" value="EQC25911.1"/>
    <property type="molecule type" value="Genomic_DNA"/>
</dbReference>
<reference evidence="1 2" key="1">
    <citation type="submission" date="2012-04" db="EMBL/GenBank/DDBJ databases">
        <title>The Genome Sequence of Saprolegnia declina VS20.</title>
        <authorList>
            <consortium name="The Broad Institute Genome Sequencing Platform"/>
            <person name="Russ C."/>
            <person name="Nusbaum C."/>
            <person name="Tyler B."/>
            <person name="van West P."/>
            <person name="Dieguez-Uribeondo J."/>
            <person name="de Bruijn I."/>
            <person name="Tripathy S."/>
            <person name="Jiang R."/>
            <person name="Young S.K."/>
            <person name="Zeng Q."/>
            <person name="Gargeya S."/>
            <person name="Fitzgerald M."/>
            <person name="Haas B."/>
            <person name="Abouelleil A."/>
            <person name="Alvarado L."/>
            <person name="Arachchi H.M."/>
            <person name="Berlin A."/>
            <person name="Chapman S.B."/>
            <person name="Goldberg J."/>
            <person name="Griggs A."/>
            <person name="Gujja S."/>
            <person name="Hansen M."/>
            <person name="Howarth C."/>
            <person name="Imamovic A."/>
            <person name="Larimer J."/>
            <person name="McCowen C."/>
            <person name="Montmayeur A."/>
            <person name="Murphy C."/>
            <person name="Neiman D."/>
            <person name="Pearson M."/>
            <person name="Priest M."/>
            <person name="Roberts A."/>
            <person name="Saif S."/>
            <person name="Shea T."/>
            <person name="Sisk P."/>
            <person name="Sykes S."/>
            <person name="Wortman J."/>
            <person name="Nusbaum C."/>
            <person name="Birren B."/>
        </authorList>
    </citation>
    <scope>NUCLEOTIDE SEQUENCE [LARGE SCALE GENOMIC DNA]</scope>
    <source>
        <strain evidence="1 2">VS20</strain>
    </source>
</reference>
<name>T0PUL7_SAPDV</name>
<keyword evidence="2" id="KW-1185">Reference proteome</keyword>
<organism evidence="1 2">
    <name type="scientific">Saprolegnia diclina (strain VS20)</name>
    <dbReference type="NCBI Taxonomy" id="1156394"/>
    <lineage>
        <taxon>Eukaryota</taxon>
        <taxon>Sar</taxon>
        <taxon>Stramenopiles</taxon>
        <taxon>Oomycota</taxon>
        <taxon>Saprolegniomycetes</taxon>
        <taxon>Saprolegniales</taxon>
        <taxon>Saprolegniaceae</taxon>
        <taxon>Saprolegnia</taxon>
    </lineage>
</organism>
<protein>
    <submittedName>
        <fullName evidence="1">Uncharacterized protein</fullName>
    </submittedName>
</protein>
<dbReference type="GeneID" id="19956971"/>
<dbReference type="OrthoDB" id="81509at2759"/>
<evidence type="ECO:0000313" key="1">
    <source>
        <dbReference type="EMBL" id="EQC25911.1"/>
    </source>
</evidence>
<accession>T0PUL7</accession>
<dbReference type="InParanoid" id="T0PUL7"/>
<dbReference type="RefSeq" id="XP_008620666.1">
    <property type="nucleotide sequence ID" value="XM_008622444.1"/>
</dbReference>
<evidence type="ECO:0000313" key="2">
    <source>
        <dbReference type="Proteomes" id="UP000030762"/>
    </source>
</evidence>
<gene>
    <name evidence="1" type="ORF">SDRG_16244</name>
</gene>
<dbReference type="VEuPathDB" id="FungiDB:SDRG_16244"/>